<feature type="region of interest" description="Disordered" evidence="1">
    <location>
        <begin position="1"/>
        <end position="34"/>
    </location>
</feature>
<gene>
    <name evidence="2" type="ORF">BN2614_LOCUS6</name>
</gene>
<evidence type="ECO:0000313" key="3">
    <source>
        <dbReference type="Proteomes" id="UP000269945"/>
    </source>
</evidence>
<keyword evidence="3" id="KW-1185">Reference proteome</keyword>
<accession>A0A9X9MCZ4</accession>
<dbReference type="Proteomes" id="UP000269945">
    <property type="component" value="Unassembled WGS sequence"/>
</dbReference>
<proteinExistence type="predicted"/>
<reference evidence="2 3" key="1">
    <citation type="submission" date="2018-10" db="EMBL/GenBank/DDBJ databases">
        <authorList>
            <person name="Ekblom R."/>
            <person name="Jareborg N."/>
        </authorList>
    </citation>
    <scope>NUCLEOTIDE SEQUENCE [LARGE SCALE GENOMIC DNA]</scope>
    <source>
        <tissue evidence="2">Muscle</tissue>
    </source>
</reference>
<name>A0A9X9MCZ4_GULGU</name>
<sequence length="98" mass="10967">TRAGKPEWLRRTGRDRGRWSLEGPPESRDQPCLEPKNAGMVAMSAPNLGCWLFLSPRPRPHPRTSPALGARAKKGRWECEAGITGQPEAQKGCLGWWY</sequence>
<dbReference type="EMBL" id="CYRY02046774">
    <property type="protein sequence ID" value="VCX42566.1"/>
    <property type="molecule type" value="Genomic_DNA"/>
</dbReference>
<feature type="non-terminal residue" evidence="2">
    <location>
        <position position="1"/>
    </location>
</feature>
<protein>
    <submittedName>
        <fullName evidence="2">Uncharacterized protein</fullName>
    </submittedName>
</protein>
<dbReference type="AlphaFoldDB" id="A0A9X9MCZ4"/>
<organism evidence="2 3">
    <name type="scientific">Gulo gulo</name>
    <name type="common">Wolverine</name>
    <name type="synonym">Gluton</name>
    <dbReference type="NCBI Taxonomy" id="48420"/>
    <lineage>
        <taxon>Eukaryota</taxon>
        <taxon>Metazoa</taxon>
        <taxon>Chordata</taxon>
        <taxon>Craniata</taxon>
        <taxon>Vertebrata</taxon>
        <taxon>Euteleostomi</taxon>
        <taxon>Mammalia</taxon>
        <taxon>Eutheria</taxon>
        <taxon>Laurasiatheria</taxon>
        <taxon>Carnivora</taxon>
        <taxon>Caniformia</taxon>
        <taxon>Musteloidea</taxon>
        <taxon>Mustelidae</taxon>
        <taxon>Guloninae</taxon>
        <taxon>Gulo</taxon>
    </lineage>
</organism>
<comment type="caution">
    <text evidence="2">The sequence shown here is derived from an EMBL/GenBank/DDBJ whole genome shotgun (WGS) entry which is preliminary data.</text>
</comment>
<evidence type="ECO:0000256" key="1">
    <source>
        <dbReference type="SAM" id="MobiDB-lite"/>
    </source>
</evidence>
<feature type="compositionally biased region" description="Basic and acidic residues" evidence="1">
    <location>
        <begin position="1"/>
        <end position="31"/>
    </location>
</feature>
<evidence type="ECO:0000313" key="2">
    <source>
        <dbReference type="EMBL" id="VCX42566.1"/>
    </source>
</evidence>